<dbReference type="Proteomes" id="UP001320245">
    <property type="component" value="Unassembled WGS sequence"/>
</dbReference>
<proteinExistence type="predicted"/>
<dbReference type="AlphaFoldDB" id="A0AAN9U2I4"/>
<comment type="caution">
    <text evidence="3">The sequence shown here is derived from an EMBL/GenBank/DDBJ whole genome shotgun (WGS) entry which is preliminary data.</text>
</comment>
<feature type="compositionally biased region" description="Low complexity" evidence="1">
    <location>
        <begin position="702"/>
        <end position="723"/>
    </location>
</feature>
<feature type="compositionally biased region" description="Pro residues" evidence="1">
    <location>
        <begin position="250"/>
        <end position="259"/>
    </location>
</feature>
<feature type="chain" id="PRO_5042948273" description="WSC domain-containing protein" evidence="2">
    <location>
        <begin position="20"/>
        <end position="784"/>
    </location>
</feature>
<feature type="region of interest" description="Disordered" evidence="1">
    <location>
        <begin position="116"/>
        <end position="309"/>
    </location>
</feature>
<gene>
    <name evidence="3" type="ORF">SLS53_006862</name>
</gene>
<feature type="compositionally biased region" description="Low complexity" evidence="1">
    <location>
        <begin position="602"/>
        <end position="616"/>
    </location>
</feature>
<feature type="signal peptide" evidence="2">
    <location>
        <begin position="1"/>
        <end position="19"/>
    </location>
</feature>
<evidence type="ECO:0000313" key="4">
    <source>
        <dbReference type="Proteomes" id="UP001320245"/>
    </source>
</evidence>
<feature type="compositionally biased region" description="Basic and acidic residues" evidence="1">
    <location>
        <begin position="649"/>
        <end position="659"/>
    </location>
</feature>
<protein>
    <recommendedName>
        <fullName evidence="5">WSC domain-containing protein</fullName>
    </recommendedName>
</protein>
<dbReference type="EMBL" id="JAJSPL020000032">
    <property type="protein sequence ID" value="KAK7736656.1"/>
    <property type="molecule type" value="Genomic_DNA"/>
</dbReference>
<name>A0AAN9U2I4_9PEZI</name>
<feature type="compositionally biased region" description="Basic and acidic residues" evidence="1">
    <location>
        <begin position="666"/>
        <end position="680"/>
    </location>
</feature>
<sequence>MGRLQRLLASTTLLALGTSQQLTYQGCVALDTSGIATTADLYPAGPGPCLDYCSNLGYSFAGLTAQNHADCGFNCDSPYQNEYCGGIDVTNLNFLYSYYADPAAAAAASSSTNAAAPAQASTGRTTRPRTSATPLGGTTAGPGRGNPTSRSISTSAAPARATHRTSTVGRQSSIAVPVPGSPGVSILVPVQATPGSRPSSNPNPAAGYPPYGPPPAPGVNPGGPGGPGGPGQPGAGPGSIPGTESGAYPPYGPPPPPGVNPGGPGGPGGPGLPGAGPGSIPGTADGKYPPGYLPAGSTTDVPPDWAQSLSPGQSFAMPVSRFLRNPGDEVLSYVPEVPWLRYNAGNSSFYGTVPIYQPPILILLNVTAGQRTVIAKRDIYTFRIQLTIVAGTGQPTLTFGAPGGPGGGPTPGPEITPGSNGSLSYTNTVYETCTRTYTRCPICEAETRVVAVPIGTTCIPAKYFTTPCVVTTNMRGDDGEYTWGVYTTDKVIPYNPAESTPVLSAWEDATTRVHHTVLVGITRTVEVVSPTGTYYAVEGPEAAEVAASGSEGHHGAGPDSEWDASPEAAGSGSEEQKSPAGSGSGEGEGAVKIPLAPGLQGHGPEIPPEGQGPEVEGQGEGSGQDEGSGEDEGPHGEGNNSPHAAGPDNGEHGGGKESPEASGPENGDHGGEHESPHAAESDSGWDESPSAAGSGKGEHESPQAGSHAAAPASGAGAAGVIPAQGIPPGTLNGDNGLGKAPGNGAVPSGLPNIVTAGATRFGADMMAQAIVLLSGLAFGLMLLL</sequence>
<feature type="compositionally biased region" description="Polar residues" evidence="1">
    <location>
        <begin position="164"/>
        <end position="174"/>
    </location>
</feature>
<evidence type="ECO:0000256" key="2">
    <source>
        <dbReference type="SAM" id="SignalP"/>
    </source>
</evidence>
<keyword evidence="4" id="KW-1185">Reference proteome</keyword>
<feature type="compositionally biased region" description="Gly residues" evidence="1">
    <location>
        <begin position="220"/>
        <end position="239"/>
    </location>
</feature>
<feature type="compositionally biased region" description="Gly residues" evidence="1">
    <location>
        <begin position="260"/>
        <end position="279"/>
    </location>
</feature>
<accession>A0AAN9U2I4</accession>
<evidence type="ECO:0000256" key="1">
    <source>
        <dbReference type="SAM" id="MobiDB-lite"/>
    </source>
</evidence>
<evidence type="ECO:0000313" key="3">
    <source>
        <dbReference type="EMBL" id="KAK7736656.1"/>
    </source>
</evidence>
<feature type="region of interest" description="Disordered" evidence="1">
    <location>
        <begin position="546"/>
        <end position="748"/>
    </location>
</feature>
<evidence type="ECO:0008006" key="5">
    <source>
        <dbReference type="Google" id="ProtNLM"/>
    </source>
</evidence>
<feature type="compositionally biased region" description="Low complexity" evidence="1">
    <location>
        <begin position="198"/>
        <end position="209"/>
    </location>
</feature>
<organism evidence="3 4">
    <name type="scientific">Cytospora paraplurivora</name>
    <dbReference type="NCBI Taxonomy" id="2898453"/>
    <lineage>
        <taxon>Eukaryota</taxon>
        <taxon>Fungi</taxon>
        <taxon>Dikarya</taxon>
        <taxon>Ascomycota</taxon>
        <taxon>Pezizomycotina</taxon>
        <taxon>Sordariomycetes</taxon>
        <taxon>Sordariomycetidae</taxon>
        <taxon>Diaporthales</taxon>
        <taxon>Cytosporaceae</taxon>
        <taxon>Cytospora</taxon>
    </lineage>
</organism>
<keyword evidence="2" id="KW-0732">Signal</keyword>
<reference evidence="3 4" key="1">
    <citation type="journal article" date="2023" name="PLoS ONE">
        <title>Cytospora paraplurivora sp. nov. isolated from orchards with fruit tree decline syndrome in Ontario, Canada.</title>
        <authorList>
            <person name="Ilyukhin E."/>
            <person name="Nguyen H.D.T."/>
            <person name="Castle A.J."/>
            <person name="Ellouze W."/>
        </authorList>
    </citation>
    <scope>NUCLEOTIDE SEQUENCE [LARGE SCALE GENOMIC DNA]</scope>
    <source>
        <strain evidence="3 4">FDS-564</strain>
    </source>
</reference>